<dbReference type="RefSeq" id="WP_192106402.1">
    <property type="nucleotide sequence ID" value="NZ_JACYXJ010000001.1"/>
</dbReference>
<gene>
    <name evidence="1" type="ORF">IG617_00670</name>
</gene>
<comment type="caution">
    <text evidence="1">The sequence shown here is derived from an EMBL/GenBank/DDBJ whole genome shotgun (WGS) entry which is preliminary data.</text>
</comment>
<organism evidence="1 2">
    <name type="scientific">Roseibium polysiphoniae</name>
    <dbReference type="NCBI Taxonomy" id="2571221"/>
    <lineage>
        <taxon>Bacteria</taxon>
        <taxon>Pseudomonadati</taxon>
        <taxon>Pseudomonadota</taxon>
        <taxon>Alphaproteobacteria</taxon>
        <taxon>Hyphomicrobiales</taxon>
        <taxon>Stappiaceae</taxon>
        <taxon>Roseibium</taxon>
    </lineage>
</organism>
<dbReference type="EMBL" id="JACYXJ010000001">
    <property type="protein sequence ID" value="MBD8874783.1"/>
    <property type="molecule type" value="Genomic_DNA"/>
</dbReference>
<name>A0ABR9C5G9_9HYPH</name>
<evidence type="ECO:0000313" key="1">
    <source>
        <dbReference type="EMBL" id="MBD8874783.1"/>
    </source>
</evidence>
<accession>A0ABR9C5G9</accession>
<sequence length="134" mass="15225">MDTKHRFKEERHHPRRRARLRGGKLADLKDKFLTDCTLFDVSEGGVGLLVPEDVILPLEVLLYDDRDKTLALARICWRNGKQIGIAYEVPPASVTLFKAQKLQALQFSRYAVSEDEARFKKDTEAEGGPKKTIA</sequence>
<evidence type="ECO:0000313" key="2">
    <source>
        <dbReference type="Proteomes" id="UP000615687"/>
    </source>
</evidence>
<reference evidence="1 2" key="1">
    <citation type="submission" date="2020-09" db="EMBL/GenBank/DDBJ databases">
        <title>The genome sequence of type strain Labrenzia polysiphoniae KACC 19711.</title>
        <authorList>
            <person name="Liu Y."/>
        </authorList>
    </citation>
    <scope>NUCLEOTIDE SEQUENCE [LARGE SCALE GENOMIC DNA]</scope>
    <source>
        <strain evidence="1 2">KACC 19711</strain>
    </source>
</reference>
<proteinExistence type="predicted"/>
<keyword evidence="2" id="KW-1185">Reference proteome</keyword>
<dbReference type="Proteomes" id="UP000615687">
    <property type="component" value="Unassembled WGS sequence"/>
</dbReference>
<protein>
    <submittedName>
        <fullName evidence="1">PilZ domain-containing protein</fullName>
    </submittedName>
</protein>